<dbReference type="InterPro" id="IPR049119">
    <property type="entry name" value="FlgK_D2-like"/>
</dbReference>
<comment type="similarity">
    <text evidence="3 7">Belongs to the flagella basal body rod proteins family.</text>
</comment>
<sequence length="535" mass="56700">MSILNTGITGLNAAQTALYATSNNISNVYTPGYNREVVLLGEAKNSGGVQVNGVNRQFNSFIAERLNNANGNLSSLQSYKTQASQIDNLLADPEAGLAPLMQKFFGSLGDLAGAPAEPAAREGVLGNANSMAAQFRSFDNYLHDLQRTVNGAVQLEVSQINDVAGQIAMLNKEIASSAAATGQTPNALLNQRDQYVAELSKKIDIRVNVQDGGAYNVSIGNGQPLVTGDTSFSLEAMASSSDPERTVVGYRDSSGNLLEFREDQFKGGALGGLMSFRRESLDRIQGQLGQLAVTMAQSFNEQHQAGVDLNGDAGGEFFSIGAPSSYTNTKNNGDAVLDVSIADLSELSASSWDLTFNGTDWQATQRDTGNRMNVAPDGDGNLNFAGLQINVNGTPEVGDRFRVNPVQRAARDFNVQINDISNIAAATSADSGDNRNALALQDLQSSRVVGGNANFSQAYGAIVSDSGNRNAVVNANLAAQQGLTEQLQALQQSESGVNLDEEAANLVRYQQYYQANAKVIEAGMTVLETILSIAR</sequence>
<keyword evidence="12" id="KW-0969">Cilium</keyword>
<dbReference type="Pfam" id="PF22638">
    <property type="entry name" value="FlgK_D1"/>
    <property type="match status" value="1"/>
</dbReference>
<dbReference type="InterPro" id="IPR010930">
    <property type="entry name" value="Flg_bb/hook_C_dom"/>
</dbReference>
<dbReference type="Proteomes" id="UP000286934">
    <property type="component" value="Unassembled WGS sequence"/>
</dbReference>
<evidence type="ECO:0000313" key="12">
    <source>
        <dbReference type="EMBL" id="RUO35584.1"/>
    </source>
</evidence>
<dbReference type="Pfam" id="PF06429">
    <property type="entry name" value="Flg_bbr_C"/>
    <property type="match status" value="1"/>
</dbReference>
<dbReference type="GO" id="GO:0005576">
    <property type="term" value="C:extracellular region"/>
    <property type="evidence" value="ECO:0007669"/>
    <property type="project" value="UniProtKB-SubCell"/>
</dbReference>
<keyword evidence="5 7" id="KW-0964">Secreted</keyword>
<feature type="domain" description="Flagellar hook-associated protein 1 D2-like" evidence="10">
    <location>
        <begin position="327"/>
        <end position="405"/>
    </location>
</feature>
<evidence type="ECO:0000256" key="2">
    <source>
        <dbReference type="ARBA" id="ARBA00004613"/>
    </source>
</evidence>
<evidence type="ECO:0000259" key="8">
    <source>
        <dbReference type="Pfam" id="PF00460"/>
    </source>
</evidence>
<proteinExistence type="inferred from homology"/>
<name>A0A432WP78_9GAMM</name>
<accession>A0A432WP78</accession>
<dbReference type="RefSeq" id="WP_126808818.1">
    <property type="nucleotide sequence ID" value="NZ_PIPP01000006.1"/>
</dbReference>
<dbReference type="EMBL" id="PIPP01000006">
    <property type="protein sequence ID" value="RUO35584.1"/>
    <property type="molecule type" value="Genomic_DNA"/>
</dbReference>
<feature type="domain" description="Flagellar basal-body/hook protein C-terminal" evidence="9">
    <location>
        <begin position="494"/>
        <end position="532"/>
    </location>
</feature>
<dbReference type="InterPro" id="IPR002371">
    <property type="entry name" value="FlgK"/>
</dbReference>
<keyword evidence="12" id="KW-0282">Flagellum</keyword>
<evidence type="ECO:0000259" key="11">
    <source>
        <dbReference type="Pfam" id="PF22638"/>
    </source>
</evidence>
<evidence type="ECO:0000256" key="7">
    <source>
        <dbReference type="RuleBase" id="RU362065"/>
    </source>
</evidence>
<evidence type="ECO:0000256" key="4">
    <source>
        <dbReference type="ARBA" id="ARBA00016244"/>
    </source>
</evidence>
<evidence type="ECO:0000259" key="10">
    <source>
        <dbReference type="Pfam" id="PF21158"/>
    </source>
</evidence>
<evidence type="ECO:0000256" key="3">
    <source>
        <dbReference type="ARBA" id="ARBA00009677"/>
    </source>
</evidence>
<dbReference type="SUPFAM" id="SSF64518">
    <property type="entry name" value="Phase 1 flagellin"/>
    <property type="match status" value="1"/>
</dbReference>
<dbReference type="Pfam" id="PF21158">
    <property type="entry name" value="flgK_1st_1"/>
    <property type="match status" value="1"/>
</dbReference>
<protein>
    <recommendedName>
        <fullName evidence="4 7">Flagellar hook-associated protein 1</fullName>
        <shortName evidence="7">HAP1</shortName>
    </recommendedName>
</protein>
<dbReference type="GO" id="GO:0005198">
    <property type="term" value="F:structural molecule activity"/>
    <property type="evidence" value="ECO:0007669"/>
    <property type="project" value="UniProtKB-UniRule"/>
</dbReference>
<dbReference type="NCBIfam" id="TIGR02492">
    <property type="entry name" value="flgK_ends"/>
    <property type="match status" value="1"/>
</dbReference>
<evidence type="ECO:0000256" key="1">
    <source>
        <dbReference type="ARBA" id="ARBA00004365"/>
    </source>
</evidence>
<keyword evidence="6 7" id="KW-0975">Bacterial flagellum</keyword>
<comment type="subcellular location">
    <subcellularLocation>
        <location evidence="1 7">Bacterial flagellum</location>
    </subcellularLocation>
    <subcellularLocation>
        <location evidence="2 7">Secreted</location>
    </subcellularLocation>
</comment>
<evidence type="ECO:0000256" key="5">
    <source>
        <dbReference type="ARBA" id="ARBA00022525"/>
    </source>
</evidence>
<evidence type="ECO:0000313" key="13">
    <source>
        <dbReference type="Proteomes" id="UP000286934"/>
    </source>
</evidence>
<organism evidence="12 13">
    <name type="scientific">Aliidiomarina shirensis</name>
    <dbReference type="NCBI Taxonomy" id="1048642"/>
    <lineage>
        <taxon>Bacteria</taxon>
        <taxon>Pseudomonadati</taxon>
        <taxon>Pseudomonadota</taxon>
        <taxon>Gammaproteobacteria</taxon>
        <taxon>Alteromonadales</taxon>
        <taxon>Idiomarinaceae</taxon>
        <taxon>Aliidiomarina</taxon>
    </lineage>
</organism>
<dbReference type="Pfam" id="PF00460">
    <property type="entry name" value="Flg_bb_rod"/>
    <property type="match status" value="1"/>
</dbReference>
<dbReference type="InterPro" id="IPR053927">
    <property type="entry name" value="FlgK_helical"/>
</dbReference>
<dbReference type="OrthoDB" id="9802553at2"/>
<dbReference type="AlphaFoldDB" id="A0A432WP78"/>
<dbReference type="InterPro" id="IPR001444">
    <property type="entry name" value="Flag_bb_rod_N"/>
</dbReference>
<comment type="caution">
    <text evidence="12">The sequence shown here is derived from an EMBL/GenBank/DDBJ whole genome shotgun (WGS) entry which is preliminary data.</text>
</comment>
<dbReference type="PRINTS" id="PR01005">
    <property type="entry name" value="FLGHOOKAP1"/>
</dbReference>
<dbReference type="PANTHER" id="PTHR30033">
    <property type="entry name" value="FLAGELLAR HOOK-ASSOCIATED PROTEIN 1"/>
    <property type="match status" value="1"/>
</dbReference>
<evidence type="ECO:0000256" key="6">
    <source>
        <dbReference type="ARBA" id="ARBA00023143"/>
    </source>
</evidence>
<reference evidence="13" key="1">
    <citation type="journal article" date="2018" name="Front. Microbiol.">
        <title>Genome-Based Analysis Reveals the Taxonomy and Diversity of the Family Idiomarinaceae.</title>
        <authorList>
            <person name="Liu Y."/>
            <person name="Lai Q."/>
            <person name="Shao Z."/>
        </authorList>
    </citation>
    <scope>NUCLEOTIDE SEQUENCE [LARGE SCALE GENOMIC DNA]</scope>
    <source>
        <strain evidence="13">AIS</strain>
    </source>
</reference>
<gene>
    <name evidence="7" type="primary">flgK</name>
    <name evidence="12" type="ORF">CWE13_11695</name>
</gene>
<dbReference type="GO" id="GO:0009424">
    <property type="term" value="C:bacterial-type flagellum hook"/>
    <property type="evidence" value="ECO:0007669"/>
    <property type="project" value="UniProtKB-UniRule"/>
</dbReference>
<keyword evidence="13" id="KW-1185">Reference proteome</keyword>
<feature type="domain" description="Flagellar basal body rod protein N-terminal" evidence="8">
    <location>
        <begin position="4"/>
        <end position="33"/>
    </location>
</feature>
<keyword evidence="12" id="KW-0966">Cell projection</keyword>
<feature type="domain" description="Flagellar hook-associated protein FlgK helical" evidence="11">
    <location>
        <begin position="84"/>
        <end position="318"/>
    </location>
</feature>
<dbReference type="GO" id="GO:0044780">
    <property type="term" value="P:bacterial-type flagellum assembly"/>
    <property type="evidence" value="ECO:0007669"/>
    <property type="project" value="InterPro"/>
</dbReference>
<evidence type="ECO:0000259" key="9">
    <source>
        <dbReference type="Pfam" id="PF06429"/>
    </source>
</evidence>
<dbReference type="PANTHER" id="PTHR30033:SF1">
    <property type="entry name" value="FLAGELLAR HOOK-ASSOCIATED PROTEIN 1"/>
    <property type="match status" value="1"/>
</dbReference>